<evidence type="ECO:0000259" key="8">
    <source>
        <dbReference type="PROSITE" id="PS50829"/>
    </source>
</evidence>
<feature type="region of interest" description="Disordered" evidence="6">
    <location>
        <begin position="439"/>
        <end position="493"/>
    </location>
</feature>
<dbReference type="Pfam" id="PF02213">
    <property type="entry name" value="GYF"/>
    <property type="match status" value="1"/>
</dbReference>
<feature type="region of interest" description="Disordered" evidence="6">
    <location>
        <begin position="1754"/>
        <end position="1833"/>
    </location>
</feature>
<dbReference type="FunFam" id="1.10.245.10:FF:000003">
    <property type="entry name" value="Zinc finger CCCH domain-containing protein 19"/>
    <property type="match status" value="1"/>
</dbReference>
<feature type="domain" description="GYF" evidence="8">
    <location>
        <begin position="1219"/>
        <end position="1273"/>
    </location>
</feature>
<evidence type="ECO:0000256" key="4">
    <source>
        <dbReference type="ARBA" id="ARBA00023125"/>
    </source>
</evidence>
<protein>
    <recommendedName>
        <fullName evidence="13">Zinc finger CCCH domain-containing protein 19</fullName>
    </recommendedName>
</protein>
<dbReference type="InterPro" id="IPR058668">
    <property type="entry name" value="NERD_dom"/>
</dbReference>
<dbReference type="Pfam" id="PF03126">
    <property type="entry name" value="Plus-3"/>
    <property type="match status" value="1"/>
</dbReference>
<feature type="region of interest" description="Disordered" evidence="6">
    <location>
        <begin position="644"/>
        <end position="744"/>
    </location>
</feature>
<feature type="compositionally biased region" description="Polar residues" evidence="6">
    <location>
        <begin position="1130"/>
        <end position="1173"/>
    </location>
</feature>
<dbReference type="InterPro" id="IPR000571">
    <property type="entry name" value="Znf_CCCH"/>
</dbReference>
<feature type="compositionally biased region" description="Basic and acidic residues" evidence="6">
    <location>
        <begin position="1117"/>
        <end position="1129"/>
    </location>
</feature>
<dbReference type="PROSITE" id="PS50829">
    <property type="entry name" value="GYF"/>
    <property type="match status" value="1"/>
</dbReference>
<feature type="compositionally biased region" description="Polar residues" evidence="6">
    <location>
        <begin position="852"/>
        <end position="862"/>
    </location>
</feature>
<dbReference type="OMA" id="NRNTWGE"/>
<reference evidence="11" key="1">
    <citation type="journal article" date="2019" name="BMC Genomics">
        <title>A new reference genome for Sorghum bicolor reveals high levels of sequence similarity between sweet and grain genotypes: implications for the genetics of sugar metabolism.</title>
        <authorList>
            <person name="Cooper E.A."/>
            <person name="Brenton Z.W."/>
            <person name="Flinn B.S."/>
            <person name="Jenkins J."/>
            <person name="Shu S."/>
            <person name="Flowers D."/>
            <person name="Luo F."/>
            <person name="Wang Y."/>
            <person name="Xia P."/>
            <person name="Barry K."/>
            <person name="Daum C."/>
            <person name="Lipzen A."/>
            <person name="Yoshinaga Y."/>
            <person name="Schmutz J."/>
            <person name="Saski C."/>
            <person name="Vermerris W."/>
            <person name="Kresovich S."/>
        </authorList>
    </citation>
    <scope>NUCLEOTIDE SEQUENCE</scope>
</reference>
<dbReference type="InterPro" id="IPR001965">
    <property type="entry name" value="Znf_PHD"/>
</dbReference>
<dbReference type="FunFam" id="3.90.70.200:FF:000002">
    <property type="entry name" value="Zinc finger CCCH domain-containing protein 19"/>
    <property type="match status" value="1"/>
</dbReference>
<organism evidence="11 12">
    <name type="scientific">Sorghum bicolor</name>
    <name type="common">Sorghum</name>
    <name type="synonym">Sorghum vulgare</name>
    <dbReference type="NCBI Taxonomy" id="4558"/>
    <lineage>
        <taxon>Eukaryota</taxon>
        <taxon>Viridiplantae</taxon>
        <taxon>Streptophyta</taxon>
        <taxon>Embryophyta</taxon>
        <taxon>Tracheophyta</taxon>
        <taxon>Spermatophyta</taxon>
        <taxon>Magnoliopsida</taxon>
        <taxon>Liliopsida</taxon>
        <taxon>Poales</taxon>
        <taxon>Poaceae</taxon>
        <taxon>PACMAD clade</taxon>
        <taxon>Panicoideae</taxon>
        <taxon>Andropogonodae</taxon>
        <taxon>Andropogoneae</taxon>
        <taxon>Sorghinae</taxon>
        <taxon>Sorghum</taxon>
    </lineage>
</organism>
<sequence>MSDAEPPPGMEEAMRTTPDVVLGGYKDIEAMEGQKDSGTCYGEGGNVTVADELGGISEDPNQPDVAKADEPEEGADVVGQTIDTSAAVDLLTEGAAAVSSSTLVDDLMEVGMQTKEVSAAVDDLIEVGAALVSSAEDRKAVAACLVNDDCNIVFTGGVHRSDDQTDQEFGGDSLDADVVAPLVNDVQDDSARMYMNVAANDHVHAQDQESPQLDVATTLLNEVDTELVEAGGHVVQDCTNMDMQIQTGDDSEAERVGAIADTATDEEGKHMGEVTTTRDDSEKHDGAVGVDVPDERIKMSRGGLSGDDNEQKELATADEDRVEEEGMQVDAVNITGDMVEEGRIAVEYIAGEAVNDEGGIDVLEEKAAQIDKAGNDIPEEDGLQMGEAGLIGNDNGLKEVVTAEHDGVEENAILSEAAATNNDDDEDNKIVGEDVAEAVNDITGDDVPEEEAAHMDDDDDDDDDEPPPLVAKKGGGRRKRGRPSSKVQAVVKPSVKRKDEEEVCFICFDGGDLVICDRRGCPKAYHPSCVNRDDDFFKSKGRWNCGWHICSNCQKPARHMCYTCTFSLCKACMKDAKFSCVRENKGFCDTCMNTVMLIENREEAADPMEVDFDDKSSWWYLFKDYWLHLKTNLSLTVEEISAAKSQKSGELPDTNDEEVNSESSSGRHLENNTPKKRGRKRSKQAAIEEDSEGKEGTRKSTKRGLSGIHDAQTSSGKKVRKLSRRSLSSQHSSKDSESVGTSTSSAEEASWASKELINFVAHARNGDKSVISQYDVQPLLLDYIKRNNLRDPRRKSQIICDSLLQSLFAKERVGHFEMLKLLESHFPTSEVSPIDADENHGGVVDPDPSQDADGNSEASVVMSSEKRRKSRKYDLRRQPNLDDYAAIDNHNIGLMYLRRNLMEELIGDVDTFDEKVVGSFVRIRIPGTGQRQDIYRLVQIVGTGKSAEKYKFGKRTTDITLEILNLDKREAVTIDIISNQEFTEEECKRLRQSIKYGFIPRLTVGEVQEKARVLQTLKVNDWIESEKMRLGHLRDRASDMGHRKELRECVEKLKLLSTPEERARRLNEEPEIHADPAMDPYYESPEEQEQEIERSSFNKSRGSFSRKDGNLVSPGKGDGRNAVQRDPKTNWESNRNTWAESSSHMESPLSRRSTFSSQGEIAGYTSKSESPNIGAQTVKLEGTTRSAPQESPGASSGILATNIGSGAKAASESVINDSEKIWLYMDPSNKIQGPFSVIQLRKWNSNGYFPPSLKIWKASEKQDDSILLTDALAGKFEKDLPPWEPPHVSLSQINKTSLEQSTIAGEQTPKSVVAKSFSSSDQRHDYSSTNLGTTMVHSGTQGYYGMQNSHAATAYTSQQSLTGSWNATSSQFGVAVNPVAPTQPAMGSYSGQNIVAAENMGHLTPGMAPATANADLTSQNQILSSLPQTDDRLADGFQSKSGEDVSHGRVSSSAEAIGQLGAQLGPTQLNTQQLEDTRNQMSSTDLSNSMMPSQMMSTPSAASVQPSLTTVAGSDNQSSGWAVPAQVANTPGQSQITGNMTWGNTPQGDASLGWGMMGQSNMNMPWVASAQGASGYMGVAMPTQPNAVPNMGWLPNTGNTSMNMIWTATQGQGTPNAAAMMGGQMQGVAMAPWGGVAAGNANSFPAWGNQQAGNMNQNVGWSAPVQGNPGQANNNMNWNAPNGNPNWNNQQRENGGRHSGHRGAFSAGDAGGRSWKQHSGGDGGSRGHRVPAGPRGVCWTYLEKGNCRKVDCRFEHPTNTEGYPSRPDRHYGRQHSGNERRYENHNERNDRQFDRQPSDNERHHDRPDDMHGGRDDDRHDDRQADRSQSGEPR</sequence>
<accession>A0A921RHU9</accession>
<dbReference type="CDD" id="cd00072">
    <property type="entry name" value="GYF"/>
    <property type="match status" value="1"/>
</dbReference>
<feature type="compositionally biased region" description="Basic residues" evidence="6">
    <location>
        <begin position="474"/>
        <end position="483"/>
    </location>
</feature>
<dbReference type="InterPro" id="IPR011011">
    <property type="entry name" value="Znf_FYVE_PHD"/>
</dbReference>
<dbReference type="SMART" id="SM00444">
    <property type="entry name" value="GYF"/>
    <property type="match status" value="1"/>
</dbReference>
<name>A0A921RHU9_SORBI</name>
<dbReference type="Gramene" id="EES01467">
    <property type="protein sequence ID" value="EES01467"/>
    <property type="gene ID" value="SORBI_3003G293200"/>
</dbReference>
<dbReference type="InterPro" id="IPR035445">
    <property type="entry name" value="GYF-like_dom_sf"/>
</dbReference>
<evidence type="ECO:0008006" key="13">
    <source>
        <dbReference type="Google" id="ProtNLM"/>
    </source>
</evidence>
<dbReference type="Proteomes" id="UP000807115">
    <property type="component" value="Chromosome 3"/>
</dbReference>
<dbReference type="Gene3D" id="3.30.1490.40">
    <property type="match status" value="1"/>
</dbReference>
<dbReference type="CDD" id="cd15568">
    <property type="entry name" value="PHD5_NSD"/>
    <property type="match status" value="1"/>
</dbReference>
<dbReference type="GO" id="GO:0003677">
    <property type="term" value="F:DNA binding"/>
    <property type="evidence" value="ECO:0007669"/>
    <property type="project" value="UniProtKB-KW"/>
</dbReference>
<keyword evidence="4" id="KW-0238">DNA-binding</keyword>
<evidence type="ECO:0000256" key="3">
    <source>
        <dbReference type="ARBA" id="ARBA00022833"/>
    </source>
</evidence>
<feature type="region of interest" description="Disordered" evidence="6">
    <location>
        <begin position="1665"/>
        <end position="1736"/>
    </location>
</feature>
<reference evidence="11" key="2">
    <citation type="submission" date="2020-10" db="EMBL/GenBank/DDBJ databases">
        <authorList>
            <person name="Cooper E.A."/>
            <person name="Brenton Z.W."/>
            <person name="Flinn B.S."/>
            <person name="Jenkins J."/>
            <person name="Shu S."/>
            <person name="Flowers D."/>
            <person name="Luo F."/>
            <person name="Wang Y."/>
            <person name="Xia P."/>
            <person name="Barry K."/>
            <person name="Daum C."/>
            <person name="Lipzen A."/>
            <person name="Yoshinaga Y."/>
            <person name="Schmutz J."/>
            <person name="Saski C."/>
            <person name="Vermerris W."/>
            <person name="Kresovich S."/>
        </authorList>
    </citation>
    <scope>NUCLEOTIDE SEQUENCE</scope>
</reference>
<dbReference type="SMART" id="SM00719">
    <property type="entry name" value="Plus3"/>
    <property type="match status" value="1"/>
</dbReference>
<feature type="compositionally biased region" description="Low complexity" evidence="6">
    <location>
        <begin position="1487"/>
        <end position="1500"/>
    </location>
</feature>
<dbReference type="GO" id="GO:0008270">
    <property type="term" value="F:zinc ion binding"/>
    <property type="evidence" value="ECO:0007669"/>
    <property type="project" value="UniProtKB-KW"/>
</dbReference>
<evidence type="ECO:0000256" key="1">
    <source>
        <dbReference type="ARBA" id="ARBA00022723"/>
    </source>
</evidence>
<keyword evidence="1 5" id="KW-0479">Metal-binding</keyword>
<evidence type="ECO:0000256" key="5">
    <source>
        <dbReference type="PROSITE-ProRule" id="PRU00723"/>
    </source>
</evidence>
<feature type="domain" description="DM2" evidence="10">
    <location>
        <begin position="745"/>
        <end position="828"/>
    </location>
</feature>
<dbReference type="InterPro" id="IPR003121">
    <property type="entry name" value="SWIB_MDM2_domain"/>
</dbReference>
<feature type="region of interest" description="Disordered" evidence="6">
    <location>
        <begin position="1060"/>
        <end position="1173"/>
    </location>
</feature>
<dbReference type="InterPro" id="IPR019835">
    <property type="entry name" value="SWIB_domain"/>
</dbReference>
<dbReference type="SMART" id="SM00151">
    <property type="entry name" value="SWIB"/>
    <property type="match status" value="1"/>
</dbReference>
<feature type="compositionally biased region" description="Basic and acidic residues" evidence="6">
    <location>
        <begin position="1766"/>
        <end position="1825"/>
    </location>
</feature>
<evidence type="ECO:0000256" key="6">
    <source>
        <dbReference type="SAM" id="MobiDB-lite"/>
    </source>
</evidence>
<dbReference type="Gene3D" id="1.10.245.10">
    <property type="entry name" value="SWIB/MDM2 domain"/>
    <property type="match status" value="1"/>
</dbReference>
<feature type="domain" description="C3H1-type" evidence="7">
    <location>
        <begin position="1732"/>
        <end position="1759"/>
    </location>
</feature>
<feature type="region of interest" description="Disordered" evidence="6">
    <location>
        <begin position="830"/>
        <end position="874"/>
    </location>
</feature>
<dbReference type="FunFam" id="3.30.40.10:FF:000303">
    <property type="entry name" value="Zinc finger CCCH domain-containing protein 19"/>
    <property type="match status" value="1"/>
</dbReference>
<dbReference type="Pfam" id="PF02201">
    <property type="entry name" value="SWIB"/>
    <property type="match status" value="1"/>
</dbReference>
<evidence type="ECO:0000259" key="9">
    <source>
        <dbReference type="PROSITE" id="PS51360"/>
    </source>
</evidence>
<feature type="compositionally biased region" description="Polar residues" evidence="6">
    <location>
        <begin position="1475"/>
        <end position="1486"/>
    </location>
</feature>
<dbReference type="SUPFAM" id="SSF57903">
    <property type="entry name" value="FYVE/PHD zinc finger"/>
    <property type="match status" value="1"/>
</dbReference>
<dbReference type="SUPFAM" id="SSF159042">
    <property type="entry name" value="Plus3-like"/>
    <property type="match status" value="1"/>
</dbReference>
<dbReference type="OrthoDB" id="6415790at2759"/>
<feature type="compositionally biased region" description="Low complexity" evidence="6">
    <location>
        <begin position="1666"/>
        <end position="1691"/>
    </location>
</feature>
<gene>
    <name evidence="11" type="ORF">BDA96_03G316600</name>
</gene>
<feature type="compositionally biased region" description="Acidic residues" evidence="6">
    <location>
        <begin position="443"/>
        <end position="466"/>
    </location>
</feature>
<feature type="domain" description="Plus3" evidence="9">
    <location>
        <begin position="886"/>
        <end position="1019"/>
    </location>
</feature>
<feature type="region of interest" description="Disordered" evidence="6">
    <location>
        <begin position="1475"/>
        <end position="1500"/>
    </location>
</feature>
<evidence type="ECO:0000259" key="7">
    <source>
        <dbReference type="PROSITE" id="PS50103"/>
    </source>
</evidence>
<dbReference type="PROSITE" id="PS51360">
    <property type="entry name" value="PLUS3"/>
    <property type="match status" value="1"/>
</dbReference>
<dbReference type="InterPro" id="IPR036885">
    <property type="entry name" value="SWIB_MDM2_dom_sf"/>
</dbReference>
<feature type="compositionally biased region" description="Basic and acidic residues" evidence="6">
    <location>
        <begin position="1060"/>
        <end position="1076"/>
    </location>
</feature>
<proteinExistence type="predicted"/>
<keyword evidence="2 5" id="KW-0863">Zinc-finger</keyword>
<feature type="compositionally biased region" description="Basic and acidic residues" evidence="6">
    <location>
        <begin position="309"/>
        <end position="319"/>
    </location>
</feature>
<dbReference type="InterPro" id="IPR036128">
    <property type="entry name" value="Plus3-like_sf"/>
</dbReference>
<dbReference type="PANTHER" id="PTHR46695:SF5">
    <property type="entry name" value="RNA POLYMERASE-ASSOCIATED PROTEIN RTF1 HOMOLOG"/>
    <property type="match status" value="1"/>
</dbReference>
<dbReference type="SUPFAM" id="SSF55277">
    <property type="entry name" value="GYF domain"/>
    <property type="match status" value="1"/>
</dbReference>
<keyword evidence="3 5" id="KW-0862">Zinc</keyword>
<dbReference type="SUPFAM" id="SSF47592">
    <property type="entry name" value="SWIB/MDM2 domain"/>
    <property type="match status" value="1"/>
</dbReference>
<dbReference type="PROSITE" id="PS51925">
    <property type="entry name" value="SWIB_MDM2"/>
    <property type="match status" value="1"/>
</dbReference>
<feature type="zinc finger region" description="C3H1-type" evidence="5">
    <location>
        <begin position="1732"/>
        <end position="1759"/>
    </location>
</feature>
<dbReference type="InterPro" id="IPR013083">
    <property type="entry name" value="Znf_RING/FYVE/PHD"/>
</dbReference>
<dbReference type="CDD" id="cd10567">
    <property type="entry name" value="SWIB-MDM2_like"/>
    <property type="match status" value="1"/>
</dbReference>
<dbReference type="SMART" id="SM00249">
    <property type="entry name" value="PHD"/>
    <property type="match status" value="1"/>
</dbReference>
<evidence type="ECO:0000313" key="12">
    <source>
        <dbReference type="Proteomes" id="UP000807115"/>
    </source>
</evidence>
<dbReference type="EMBL" id="CM027682">
    <property type="protein sequence ID" value="KAG0539370.1"/>
    <property type="molecule type" value="Genomic_DNA"/>
</dbReference>
<dbReference type="Gene3D" id="3.90.70.200">
    <property type="entry name" value="Plus-3 domain"/>
    <property type="match status" value="1"/>
</dbReference>
<dbReference type="InterPro" id="IPR003169">
    <property type="entry name" value="GYF"/>
</dbReference>
<evidence type="ECO:0000256" key="2">
    <source>
        <dbReference type="ARBA" id="ARBA00022771"/>
    </source>
</evidence>
<comment type="caution">
    <text evidence="11">The sequence shown here is derived from an EMBL/GenBank/DDBJ whole genome shotgun (WGS) entry which is preliminary data.</text>
</comment>
<dbReference type="Pfam" id="PF25980">
    <property type="entry name" value="NERD_plant"/>
    <property type="match status" value="1"/>
</dbReference>
<dbReference type="InterPro" id="IPR004343">
    <property type="entry name" value="Plus-3_dom"/>
</dbReference>
<evidence type="ECO:0000313" key="11">
    <source>
        <dbReference type="EMBL" id="KAG0539370.1"/>
    </source>
</evidence>
<evidence type="ECO:0000259" key="10">
    <source>
        <dbReference type="PROSITE" id="PS51925"/>
    </source>
</evidence>
<dbReference type="FunFam" id="3.30.1490.40:FF:000004">
    <property type="entry name" value="Zinc finger CCCH domain-containing protein 19"/>
    <property type="match status" value="1"/>
</dbReference>
<dbReference type="PANTHER" id="PTHR46695">
    <property type="entry name" value="ZINC FINGER CCCH DOMAIN-CONTAINING PROTEIN 44-RELATED"/>
    <property type="match status" value="1"/>
</dbReference>
<dbReference type="CDD" id="cd19757">
    <property type="entry name" value="Bbox1"/>
    <property type="match status" value="1"/>
</dbReference>
<dbReference type="Gene3D" id="3.30.40.10">
    <property type="entry name" value="Zinc/RING finger domain, C3HC4 (zinc finger)"/>
    <property type="match status" value="1"/>
</dbReference>
<dbReference type="PROSITE" id="PS50103">
    <property type="entry name" value="ZF_C3H1"/>
    <property type="match status" value="1"/>
</dbReference>
<feature type="compositionally biased region" description="Basic and acidic residues" evidence="6">
    <location>
        <begin position="266"/>
        <end position="286"/>
    </location>
</feature>
<feature type="region of interest" description="Disordered" evidence="6">
    <location>
        <begin position="265"/>
        <end position="323"/>
    </location>
</feature>
<feature type="compositionally biased region" description="Basic residues" evidence="6">
    <location>
        <begin position="674"/>
        <end position="683"/>
    </location>
</feature>